<evidence type="ECO:0000256" key="8">
    <source>
        <dbReference type="SAM" id="MobiDB-lite"/>
    </source>
</evidence>
<feature type="region of interest" description="Disordered" evidence="8">
    <location>
        <begin position="404"/>
        <end position="424"/>
    </location>
</feature>
<keyword evidence="6" id="KW-0966">Cell projection</keyword>
<evidence type="ECO:0000256" key="3">
    <source>
        <dbReference type="ARBA" id="ARBA00014087"/>
    </source>
</evidence>
<keyword evidence="10" id="KW-1185">Reference proteome</keyword>
<feature type="region of interest" description="Disordered" evidence="8">
    <location>
        <begin position="1"/>
        <end position="33"/>
    </location>
</feature>
<dbReference type="Ensembl" id="ENSCABT00000002671.1">
    <property type="protein sequence ID" value="ENSCABP00000002475.1"/>
    <property type="gene ID" value="ENSCABG00000001937.1"/>
</dbReference>
<reference evidence="9" key="1">
    <citation type="submission" date="2025-08" db="UniProtKB">
        <authorList>
            <consortium name="Ensembl"/>
        </authorList>
    </citation>
    <scope>IDENTIFICATION</scope>
</reference>
<evidence type="ECO:0000256" key="5">
    <source>
        <dbReference type="ARBA" id="ARBA00023069"/>
    </source>
</evidence>
<evidence type="ECO:0000313" key="9">
    <source>
        <dbReference type="Ensembl" id="ENSCABP00000002475.1"/>
    </source>
</evidence>
<dbReference type="GO" id="GO:0036064">
    <property type="term" value="C:ciliary basal body"/>
    <property type="evidence" value="ECO:0007669"/>
    <property type="project" value="Ensembl"/>
</dbReference>
<evidence type="ECO:0000256" key="2">
    <source>
        <dbReference type="ARBA" id="ARBA00010841"/>
    </source>
</evidence>
<accession>A0A8C0G2D7</accession>
<protein>
    <recommendedName>
        <fullName evidence="3">Cilia- and flagella-associated protein 157</fullName>
    </recommendedName>
</protein>
<evidence type="ECO:0000256" key="7">
    <source>
        <dbReference type="SAM" id="Coils"/>
    </source>
</evidence>
<feature type="coiled-coil region" evidence="7">
    <location>
        <begin position="248"/>
        <end position="279"/>
    </location>
</feature>
<comment type="subcellular location">
    <subcellularLocation>
        <location evidence="1">Cell projection</location>
        <location evidence="1">Cilium</location>
    </subcellularLocation>
</comment>
<dbReference type="OMA" id="ARYQKKC"/>
<dbReference type="Proteomes" id="UP000694404">
    <property type="component" value="Unplaced"/>
</dbReference>
<dbReference type="GO" id="GO:0007288">
    <property type="term" value="P:sperm axoneme assembly"/>
    <property type="evidence" value="ECO:0007669"/>
    <property type="project" value="Ensembl"/>
</dbReference>
<organism evidence="9 10">
    <name type="scientific">Chelonoidis abingdonii</name>
    <name type="common">Abingdon island giant tortoise</name>
    <name type="synonym">Testudo abingdonii</name>
    <dbReference type="NCBI Taxonomy" id="106734"/>
    <lineage>
        <taxon>Eukaryota</taxon>
        <taxon>Metazoa</taxon>
        <taxon>Chordata</taxon>
        <taxon>Craniata</taxon>
        <taxon>Vertebrata</taxon>
        <taxon>Euteleostomi</taxon>
        <taxon>Archelosauria</taxon>
        <taxon>Testudinata</taxon>
        <taxon>Testudines</taxon>
        <taxon>Cryptodira</taxon>
        <taxon>Durocryptodira</taxon>
        <taxon>Testudinoidea</taxon>
        <taxon>Testudinidae</taxon>
        <taxon>Chelonoidis</taxon>
    </lineage>
</organism>
<dbReference type="PANTHER" id="PTHR31954">
    <property type="entry name" value="CILIA- AND FLAGELLA-ASSOCIATED PROTEIN 157"/>
    <property type="match status" value="1"/>
</dbReference>
<evidence type="ECO:0000313" key="10">
    <source>
        <dbReference type="Proteomes" id="UP000694404"/>
    </source>
</evidence>
<evidence type="ECO:0000256" key="1">
    <source>
        <dbReference type="ARBA" id="ARBA00004138"/>
    </source>
</evidence>
<evidence type="ECO:0000256" key="4">
    <source>
        <dbReference type="ARBA" id="ARBA00023054"/>
    </source>
</evidence>
<comment type="similarity">
    <text evidence="2">Belongs to the CFAP157 family.</text>
</comment>
<feature type="compositionally biased region" description="Basic and acidic residues" evidence="8">
    <location>
        <begin position="415"/>
        <end position="424"/>
    </location>
</feature>
<dbReference type="InterPro" id="IPR038844">
    <property type="entry name" value="CFAP157"/>
</dbReference>
<keyword evidence="5" id="KW-0969">Cilium</keyword>
<reference evidence="9" key="2">
    <citation type="submission" date="2025-09" db="UniProtKB">
        <authorList>
            <consortium name="Ensembl"/>
        </authorList>
    </citation>
    <scope>IDENTIFICATION</scope>
</reference>
<evidence type="ECO:0000256" key="6">
    <source>
        <dbReference type="ARBA" id="ARBA00023273"/>
    </source>
</evidence>
<gene>
    <name evidence="9" type="primary">CFAP157</name>
</gene>
<feature type="compositionally biased region" description="Basic and acidic residues" evidence="8">
    <location>
        <begin position="14"/>
        <end position="33"/>
    </location>
</feature>
<feature type="coiled-coil region" evidence="7">
    <location>
        <begin position="38"/>
        <end position="185"/>
    </location>
</feature>
<sequence>RAAAMGPRKKGGGGKKEDAAKEARPDGKAEQPLAEHSREFYLLQIRDLEKRLARYQRKWDELRVNETLFRVEYDQMANDNKEIVAFLKKTLNQRVDEIADLNDQLLSLQQAKDSEKDAFEAQLAQVRHEFQETKDQLTSENMLLSGKLAALEEFRIQKDDLLGKFVALEEQLKKQEEDHKEYIYNLERKAVLDKDRLKKEMMQRVNVVAAEFRKVSNSQMAETTKRTIRENVAINVQLAKMSDRSYDLIQENDMLKEAQAEMQKQLEMLEHNEKQMAKNILSNQKVRAQPTHRGMRGAEARLRSCHCSSLSAPRDHVVAFRAVGLPLPTLGVQPLCFEVMGGEQELQCHFPSPWFTSSDLLPPQERPSDEEDGDFDMMFQLRHQEMLRSLLGLLTQAITAGPPPLEQVFGPQKMAKREHGTAER</sequence>
<keyword evidence="4 7" id="KW-0175">Coiled coil</keyword>
<dbReference type="GO" id="GO:0008017">
    <property type="term" value="F:microtubule binding"/>
    <property type="evidence" value="ECO:0007669"/>
    <property type="project" value="Ensembl"/>
</dbReference>
<proteinExistence type="inferred from homology"/>
<dbReference type="PANTHER" id="PTHR31954:SF1">
    <property type="entry name" value="CILIA- AND FLAGELLA-ASSOCIATED PROTEIN 157"/>
    <property type="match status" value="1"/>
</dbReference>
<dbReference type="AlphaFoldDB" id="A0A8C0G2D7"/>
<name>A0A8C0G2D7_CHEAB</name>
<dbReference type="GeneTree" id="ENSGT00730000111240"/>